<dbReference type="AlphaFoldDB" id="A0A7R9ZMH9"/>
<feature type="compositionally biased region" description="Low complexity" evidence="1">
    <location>
        <begin position="128"/>
        <end position="144"/>
    </location>
</feature>
<protein>
    <submittedName>
        <fullName evidence="2">Uncharacterized protein</fullName>
    </submittedName>
</protein>
<feature type="compositionally biased region" description="Low complexity" evidence="1">
    <location>
        <begin position="63"/>
        <end position="91"/>
    </location>
</feature>
<feature type="compositionally biased region" description="Low complexity" evidence="1">
    <location>
        <begin position="98"/>
        <end position="121"/>
    </location>
</feature>
<feature type="region of interest" description="Disordered" evidence="1">
    <location>
        <begin position="44"/>
        <end position="160"/>
    </location>
</feature>
<feature type="region of interest" description="Disordered" evidence="1">
    <location>
        <begin position="282"/>
        <end position="330"/>
    </location>
</feature>
<feature type="compositionally biased region" description="Low complexity" evidence="1">
    <location>
        <begin position="286"/>
        <end position="318"/>
    </location>
</feature>
<sequence>MDAIIQLNNRGVHSLNSGKRDLARTHLSKSMLMIHRRWQERCQTEHQIHEHRSDRNAQDQRQDQQLSHLQQSEQQQSEQQQSEQPMEQPMEQDQHIKGSPPNSGQSPPSSQPASPTLPSLARVAATMPSPSTLSSSSTSSSSGSPPVPPPSLSLPLLPSQPPRLTNYSGKVIRSFVSGQYTFRYVGMCQHAAKHVKHSHLDEQPARRKDARQCQLLSHRTGISKHGFIFRHPIEIIPDSASQECASDASDTDRVNDLTVSYVVLYNLALTYHLLMEDEQSRRSRSSHASSSLPPVAVSSSSSTTANPSVATTATTAATHKPKSKAPLQALPRHVKHNMARLLQRSKRFYEMAFQTFRCEDIPLSIEMVLPILNNLIQINTLLRQDEAVKNCRESLLRTMLFITSQAKTGAATRPAAAGVGSGGGDTSRFESEGFVHSISDLILKHSGAASAA</sequence>
<evidence type="ECO:0000313" key="2">
    <source>
        <dbReference type="EMBL" id="CAD8334907.1"/>
    </source>
</evidence>
<accession>A0A7R9ZMH9</accession>
<proteinExistence type="predicted"/>
<organism evidence="2">
    <name type="scientific">Craspedostauros australis</name>
    <dbReference type="NCBI Taxonomy" id="1486917"/>
    <lineage>
        <taxon>Eukaryota</taxon>
        <taxon>Sar</taxon>
        <taxon>Stramenopiles</taxon>
        <taxon>Ochrophyta</taxon>
        <taxon>Bacillariophyta</taxon>
        <taxon>Bacillariophyceae</taxon>
        <taxon>Bacillariophycidae</taxon>
        <taxon>Naviculales</taxon>
        <taxon>Naviculaceae</taxon>
        <taxon>Craspedostauros</taxon>
    </lineage>
</organism>
<name>A0A7R9ZMH9_9STRA</name>
<reference evidence="2" key="1">
    <citation type="submission" date="2021-01" db="EMBL/GenBank/DDBJ databases">
        <authorList>
            <person name="Corre E."/>
            <person name="Pelletier E."/>
            <person name="Niang G."/>
            <person name="Scheremetjew M."/>
            <person name="Finn R."/>
            <person name="Kale V."/>
            <person name="Holt S."/>
            <person name="Cochrane G."/>
            <person name="Meng A."/>
            <person name="Brown T."/>
            <person name="Cohen L."/>
        </authorList>
    </citation>
    <scope>NUCLEOTIDE SEQUENCE</scope>
    <source>
        <strain evidence="2">CCMP3328</strain>
    </source>
</reference>
<feature type="compositionally biased region" description="Basic and acidic residues" evidence="1">
    <location>
        <begin position="44"/>
        <end position="62"/>
    </location>
</feature>
<evidence type="ECO:0000256" key="1">
    <source>
        <dbReference type="SAM" id="MobiDB-lite"/>
    </source>
</evidence>
<gene>
    <name evidence="2" type="ORF">CAUS1442_LOCUS7012</name>
</gene>
<dbReference type="EMBL" id="HBEF01011107">
    <property type="protein sequence ID" value="CAD8334907.1"/>
    <property type="molecule type" value="Transcribed_RNA"/>
</dbReference>